<dbReference type="AlphaFoldDB" id="A0A1L7RQI4"/>
<accession>A0A1L7RQI4</accession>
<dbReference type="PANTHER" id="PTHR30349:SF64">
    <property type="entry name" value="PROPHAGE INTEGRASE INTD-RELATED"/>
    <property type="match status" value="1"/>
</dbReference>
<dbReference type="InterPro" id="IPR013762">
    <property type="entry name" value="Integrase-like_cat_sf"/>
</dbReference>
<dbReference type="InterPro" id="IPR044068">
    <property type="entry name" value="CB"/>
</dbReference>
<feature type="domain" description="Core-binding (CB)" evidence="6">
    <location>
        <begin position="92"/>
        <end position="170"/>
    </location>
</feature>
<keyword evidence="3" id="KW-0233">DNA recombination</keyword>
<reference evidence="7" key="1">
    <citation type="submission" date="2014-07" db="EMBL/GenBank/DDBJ databases">
        <authorList>
            <person name="Zhang J.E."/>
            <person name="Yang H."/>
            <person name="Guo J."/>
            <person name="Deng Z."/>
            <person name="Luo H."/>
            <person name="Luo M."/>
            <person name="Zhao B."/>
        </authorList>
    </citation>
    <scope>NUCLEOTIDE SEQUENCE</scope>
    <source>
        <strain evidence="7">AM4</strain>
    </source>
</reference>
<comment type="similarity">
    <text evidence="1">Belongs to the 'phage' integrase family.</text>
</comment>
<proteinExistence type="inferred from homology"/>
<protein>
    <submittedName>
        <fullName evidence="7">Possible integrase</fullName>
    </submittedName>
</protein>
<dbReference type="InterPro" id="IPR050090">
    <property type="entry name" value="Tyrosine_recombinase_XerCD"/>
</dbReference>
<dbReference type="Gene3D" id="1.10.443.10">
    <property type="entry name" value="Intergrase catalytic core"/>
    <property type="match status" value="1"/>
</dbReference>
<dbReference type="InterPro" id="IPR002104">
    <property type="entry name" value="Integrase_catalytic"/>
</dbReference>
<dbReference type="GO" id="GO:0006310">
    <property type="term" value="P:DNA recombination"/>
    <property type="evidence" value="ECO:0007669"/>
    <property type="project" value="UniProtKB-KW"/>
</dbReference>
<dbReference type="GO" id="GO:0015074">
    <property type="term" value="P:DNA integration"/>
    <property type="evidence" value="ECO:0007669"/>
    <property type="project" value="InterPro"/>
</dbReference>
<evidence type="ECO:0000256" key="2">
    <source>
        <dbReference type="ARBA" id="ARBA00023125"/>
    </source>
</evidence>
<name>A0A1L7RQI4_9ACTO</name>
<keyword evidence="2 4" id="KW-0238">DNA-binding</keyword>
<dbReference type="GO" id="GO:0003677">
    <property type="term" value="F:DNA binding"/>
    <property type="evidence" value="ECO:0007669"/>
    <property type="project" value="UniProtKB-UniRule"/>
</dbReference>
<gene>
    <name evidence="7" type="ORF">AAM4_1591</name>
</gene>
<evidence type="ECO:0000259" key="5">
    <source>
        <dbReference type="PROSITE" id="PS51898"/>
    </source>
</evidence>
<dbReference type="PROSITE" id="PS51898">
    <property type="entry name" value="TYR_RECOMBINASE"/>
    <property type="match status" value="1"/>
</dbReference>
<dbReference type="InterPro" id="IPR011010">
    <property type="entry name" value="DNA_brk_join_enz"/>
</dbReference>
<evidence type="ECO:0000259" key="6">
    <source>
        <dbReference type="PROSITE" id="PS51900"/>
    </source>
</evidence>
<evidence type="ECO:0000313" key="7">
    <source>
        <dbReference type="EMBL" id="CED91423.1"/>
    </source>
</evidence>
<dbReference type="SUPFAM" id="SSF56349">
    <property type="entry name" value="DNA breaking-rejoining enzymes"/>
    <property type="match status" value="1"/>
</dbReference>
<dbReference type="Pfam" id="PF00589">
    <property type="entry name" value="Phage_integrase"/>
    <property type="match status" value="1"/>
</dbReference>
<feature type="domain" description="Tyr recombinase" evidence="5">
    <location>
        <begin position="193"/>
        <end position="388"/>
    </location>
</feature>
<organism evidence="7">
    <name type="scientific">Actinomyces succiniciruminis</name>
    <dbReference type="NCBI Taxonomy" id="1522002"/>
    <lineage>
        <taxon>Bacteria</taxon>
        <taxon>Bacillati</taxon>
        <taxon>Actinomycetota</taxon>
        <taxon>Actinomycetes</taxon>
        <taxon>Actinomycetales</taxon>
        <taxon>Actinomycetaceae</taxon>
        <taxon>Actinomyces</taxon>
    </lineage>
</organism>
<dbReference type="PANTHER" id="PTHR30349">
    <property type="entry name" value="PHAGE INTEGRASE-RELATED"/>
    <property type="match status" value="1"/>
</dbReference>
<evidence type="ECO:0000256" key="3">
    <source>
        <dbReference type="ARBA" id="ARBA00023172"/>
    </source>
</evidence>
<dbReference type="Pfam" id="PF26003">
    <property type="entry name" value="Integrase_N_phage"/>
    <property type="match status" value="1"/>
</dbReference>
<sequence>MSKTKVKRQSFGNITKLPSGRYRARYQDPTALPKRTWINAPRTYDQKKDAEWWLHEVKLAMDRGTWEHPAAVAAREAEEEAAATAQAEAEALTVAVWADRWLAGKRLDDVTAATIRTYRDRLRHVTRGLGDVRLVDLTPEIIADWYDDLPSDGVRTSAYLTLRIMLNAAVASDDTPLAKNPCRLKRPTASHARGRRHLLTDAEVDAIAAAIRPELKALVILLADAGLRINEALALRRRDVHLDAGEVEVRHSLTRDETGALVLGSTKTRRSRTVLLRPTTVEALREHMDAHTGGGVDALVFPSLVEKKRFLMASTASKALDVALRKAGIILGDDEYLGWHGFRHYSATRFGELGATTADLMDRYGWTTASMATLYQHAVKTRQRALLDSEQDSTVVSIRKYRRQA</sequence>
<dbReference type="Gene3D" id="1.10.150.130">
    <property type="match status" value="1"/>
</dbReference>
<dbReference type="InterPro" id="IPR010998">
    <property type="entry name" value="Integrase_recombinase_N"/>
</dbReference>
<dbReference type="PROSITE" id="PS51900">
    <property type="entry name" value="CB"/>
    <property type="match status" value="1"/>
</dbReference>
<dbReference type="EMBL" id="LK995509">
    <property type="protein sequence ID" value="CED91423.1"/>
    <property type="molecule type" value="Genomic_DNA"/>
</dbReference>
<dbReference type="InterPro" id="IPR058717">
    <property type="entry name" value="Phage_L5_Integrase_N"/>
</dbReference>
<evidence type="ECO:0000256" key="1">
    <source>
        <dbReference type="ARBA" id="ARBA00008857"/>
    </source>
</evidence>
<evidence type="ECO:0000256" key="4">
    <source>
        <dbReference type="PROSITE-ProRule" id="PRU01248"/>
    </source>
</evidence>
<dbReference type="RefSeq" id="WP_210580262.1">
    <property type="nucleotide sequence ID" value="NZ_LK995509.1"/>
</dbReference>